<gene>
    <name evidence="1" type="ORF">L2E82_26616</name>
</gene>
<proteinExistence type="predicted"/>
<comment type="caution">
    <text evidence="1">The sequence shown here is derived from an EMBL/GenBank/DDBJ whole genome shotgun (WGS) entry which is preliminary data.</text>
</comment>
<evidence type="ECO:0000313" key="1">
    <source>
        <dbReference type="EMBL" id="KAI3736668.1"/>
    </source>
</evidence>
<accession>A0ACB9CR77</accession>
<keyword evidence="2" id="KW-1185">Reference proteome</keyword>
<organism evidence="1 2">
    <name type="scientific">Cichorium intybus</name>
    <name type="common">Chicory</name>
    <dbReference type="NCBI Taxonomy" id="13427"/>
    <lineage>
        <taxon>Eukaryota</taxon>
        <taxon>Viridiplantae</taxon>
        <taxon>Streptophyta</taxon>
        <taxon>Embryophyta</taxon>
        <taxon>Tracheophyta</taxon>
        <taxon>Spermatophyta</taxon>
        <taxon>Magnoliopsida</taxon>
        <taxon>eudicotyledons</taxon>
        <taxon>Gunneridae</taxon>
        <taxon>Pentapetalae</taxon>
        <taxon>asterids</taxon>
        <taxon>campanulids</taxon>
        <taxon>Asterales</taxon>
        <taxon>Asteraceae</taxon>
        <taxon>Cichorioideae</taxon>
        <taxon>Cichorieae</taxon>
        <taxon>Cichoriinae</taxon>
        <taxon>Cichorium</taxon>
    </lineage>
</organism>
<protein>
    <submittedName>
        <fullName evidence="1">Uncharacterized protein</fullName>
    </submittedName>
</protein>
<name>A0ACB9CR77_CICIN</name>
<dbReference type="EMBL" id="CM042013">
    <property type="protein sequence ID" value="KAI3736668.1"/>
    <property type="molecule type" value="Genomic_DNA"/>
</dbReference>
<dbReference type="Proteomes" id="UP001055811">
    <property type="component" value="Linkage Group LG05"/>
</dbReference>
<sequence length="910" mass="101609">MMRKTTFKGANVFISRNLVPPEIFDSLHDVLKDNGAEIFLCCDPSRNGPNDYHVISSRDHEKFNDLRQKGCNLLGMAVSLPFQISASFDNMNYYGPQCVFSCAKEHRVLPKQGFTCCLAMDGVKILASGFEKDPKEEIDKLVTAMGGLFQTKASSDINFVIVKNVLAAKYKWALNNLKKPIVSESWLHQCWKEHRVVPHDSYRVLPFSGLTISVTQVPLDERKQIEKLVKENGGKYSAELTKKTTHLVTWFNQSVARRACLDEDSYPVQRSPVTSMNTCLKMQRSQDKVVRNSQVAHQEISCDGMTDADLEATLSQSMASTFSDIPVKNSEEKTPATIQPQTSMDIDASVAEDSQSEDNNLYLLDCKIHLVGFDASEMRRLVNMVRRGSGSRYIEKKEVRSLSAMGVINVVKTVWLEDCEREKKELPVLRRHVAYDLLLPKDSMSFNKGFVSAIPGLKQVNPTTVQPPLPNDQSQSLDKGQQKVQHDINNEKQNNKSSVFRGRSFRFSNTFPDVQRGEIVDWVQEGGGKVVDTWTEKNVNYTVESHGVLCSRTQFNGVTNVSSHWIRSCLQDGRLLDVSSHILFSPLQCKVPLPGIIGLQFCVSQYEDKDKELLRNLCHVLGGRLVKRLTKKVSYLICKFTEGAKFEAAREWGIQTVTIEWIWECVKQNKVVAGSQFSPKEATASEREAGMCTMSQYPTQAVRMVSSSDASQLPTQSQDFKTNGSILPDNTRTSSIRKEVKSSVMGSKRSKLSQEGTLSSGLCSLDPLSRIIPTENKVSEIGGGVSKSLVPDVAAAIEDLLEQTSKIHDQKSPERTPDKTATEVFTSDIHAEDPHSAFGLSKYWTRRSHEKDDIANPGAGGEDKTGIYGGFSETQTESQVVSYEEDLSGRQMIIDRVRTRSGLTPNPSFT</sequence>
<evidence type="ECO:0000313" key="2">
    <source>
        <dbReference type="Proteomes" id="UP001055811"/>
    </source>
</evidence>
<reference evidence="2" key="1">
    <citation type="journal article" date="2022" name="Mol. Ecol. Resour.">
        <title>The genomes of chicory, endive, great burdock and yacon provide insights into Asteraceae palaeo-polyploidization history and plant inulin production.</title>
        <authorList>
            <person name="Fan W."/>
            <person name="Wang S."/>
            <person name="Wang H."/>
            <person name="Wang A."/>
            <person name="Jiang F."/>
            <person name="Liu H."/>
            <person name="Zhao H."/>
            <person name="Xu D."/>
            <person name="Zhang Y."/>
        </authorList>
    </citation>
    <scope>NUCLEOTIDE SEQUENCE [LARGE SCALE GENOMIC DNA]</scope>
    <source>
        <strain evidence="2">cv. Punajuju</strain>
    </source>
</reference>
<reference evidence="1 2" key="2">
    <citation type="journal article" date="2022" name="Mol. Ecol. Resour.">
        <title>The genomes of chicory, endive, great burdock and yacon provide insights into Asteraceae paleo-polyploidization history and plant inulin production.</title>
        <authorList>
            <person name="Fan W."/>
            <person name="Wang S."/>
            <person name="Wang H."/>
            <person name="Wang A."/>
            <person name="Jiang F."/>
            <person name="Liu H."/>
            <person name="Zhao H."/>
            <person name="Xu D."/>
            <person name="Zhang Y."/>
        </authorList>
    </citation>
    <scope>NUCLEOTIDE SEQUENCE [LARGE SCALE GENOMIC DNA]</scope>
    <source>
        <strain evidence="2">cv. Punajuju</strain>
        <tissue evidence="1">Leaves</tissue>
    </source>
</reference>